<dbReference type="Pfam" id="PF05954">
    <property type="entry name" value="Phage_GPD"/>
    <property type="match status" value="1"/>
</dbReference>
<dbReference type="Gene3D" id="2.30.110.50">
    <property type="match status" value="1"/>
</dbReference>
<sequence>MSLQKSLAKVQKWKKDLTPQTKLARRAWCTIGYQHWGSKESKDITDDISKYLLDVTFTDNLSGTVDDVAISLEDRGRLWVGDWYPVKGSLLEVAINTVAWEKLGDEQFTLPIGKFEIDEFEGSSLPDVVKIKGVAIIGSTDLREKKKDKSWKATTLKAIATEKAKDNKLKLVWDADFDPPLKDASQSAESDLAFLQKLCNDAGFSLKVSTEQLIIFDDYKYENVKPKVIIRRPGGQYQPVQTKEGEQPPLIITRALSYSYKSKTREVYRACHVKYTNKDKKTVIEDTFEDPDRKGHTYLAVLEVNEQVKDKAEAKRLAKKKLREANKEADTMSFSFPGNPLIMASVTVKLEGFGVFDGNYLITKATHTLGANYSTSIDVRRCLNGY</sequence>
<protein>
    <submittedName>
        <fullName evidence="1">Tail protein</fullName>
    </submittedName>
</protein>
<name>A0A8S5N2P9_9CAUD</name>
<evidence type="ECO:0000313" key="1">
    <source>
        <dbReference type="EMBL" id="DAD88692.1"/>
    </source>
</evidence>
<accession>A0A8S5N2P9</accession>
<reference evidence="1" key="1">
    <citation type="journal article" date="2021" name="Proc. Natl. Acad. Sci. U.S.A.">
        <title>A Catalog of Tens of Thousands of Viruses from Human Metagenomes Reveals Hidden Associations with Chronic Diseases.</title>
        <authorList>
            <person name="Tisza M.J."/>
            <person name="Buck C.B."/>
        </authorList>
    </citation>
    <scope>NUCLEOTIDE SEQUENCE</scope>
    <source>
        <strain evidence="1">Ctikv1</strain>
    </source>
</reference>
<proteinExistence type="predicted"/>
<dbReference type="Gene3D" id="4.10.220.110">
    <property type="match status" value="1"/>
</dbReference>
<dbReference type="SUPFAM" id="SSF69279">
    <property type="entry name" value="Phage tail proteins"/>
    <property type="match status" value="1"/>
</dbReference>
<dbReference type="EMBL" id="BK015046">
    <property type="protein sequence ID" value="DAD88692.1"/>
    <property type="molecule type" value="Genomic_DNA"/>
</dbReference>
<dbReference type="Gene3D" id="3.55.50.10">
    <property type="entry name" value="Baseplate protein-like domains"/>
    <property type="match status" value="1"/>
</dbReference>
<organism evidence="1">
    <name type="scientific">Caudovirales sp. ctikv1</name>
    <dbReference type="NCBI Taxonomy" id="2826781"/>
    <lineage>
        <taxon>Viruses</taxon>
        <taxon>Duplodnaviria</taxon>
        <taxon>Heunggongvirae</taxon>
        <taxon>Uroviricota</taxon>
        <taxon>Caudoviricetes</taxon>
    </lineage>
</organism>